<feature type="compositionally biased region" description="Polar residues" evidence="1">
    <location>
        <begin position="454"/>
        <end position="471"/>
    </location>
</feature>
<feature type="compositionally biased region" description="Basic residues" evidence="1">
    <location>
        <begin position="217"/>
        <end position="228"/>
    </location>
</feature>
<reference evidence="2" key="1">
    <citation type="submission" date="2021-07" db="EMBL/GenBank/DDBJ databases">
        <authorList>
            <person name="Durling M."/>
        </authorList>
    </citation>
    <scope>NUCLEOTIDE SEQUENCE</scope>
</reference>
<feature type="region of interest" description="Disordered" evidence="1">
    <location>
        <begin position="312"/>
        <end position="354"/>
    </location>
</feature>
<dbReference type="AlphaFoldDB" id="A0A9N9LK90"/>
<feature type="region of interest" description="Disordered" evidence="1">
    <location>
        <begin position="216"/>
        <end position="298"/>
    </location>
</feature>
<dbReference type="OrthoDB" id="3798150at2759"/>
<dbReference type="Proteomes" id="UP000701801">
    <property type="component" value="Unassembled WGS sequence"/>
</dbReference>
<keyword evidence="3" id="KW-1185">Reference proteome</keyword>
<feature type="compositionally biased region" description="Polar residues" evidence="1">
    <location>
        <begin position="383"/>
        <end position="406"/>
    </location>
</feature>
<name>A0A9N9LK90_9HELO</name>
<proteinExistence type="predicted"/>
<comment type="caution">
    <text evidence="2">The sequence shown here is derived from an EMBL/GenBank/DDBJ whole genome shotgun (WGS) entry which is preliminary data.</text>
</comment>
<feature type="compositionally biased region" description="Low complexity" evidence="1">
    <location>
        <begin position="269"/>
        <end position="298"/>
    </location>
</feature>
<evidence type="ECO:0000313" key="2">
    <source>
        <dbReference type="EMBL" id="CAG8976955.1"/>
    </source>
</evidence>
<feature type="region of interest" description="Disordered" evidence="1">
    <location>
        <begin position="419"/>
        <end position="497"/>
    </location>
</feature>
<gene>
    <name evidence="2" type="ORF">HYALB_00008866</name>
</gene>
<accession>A0A9N9LK90</accession>
<feature type="compositionally biased region" description="Basic and acidic residues" evidence="1">
    <location>
        <begin position="333"/>
        <end position="343"/>
    </location>
</feature>
<feature type="region of interest" description="Disordered" evidence="1">
    <location>
        <begin position="374"/>
        <end position="406"/>
    </location>
</feature>
<dbReference type="EMBL" id="CAJVRM010000197">
    <property type="protein sequence ID" value="CAG8976955.1"/>
    <property type="molecule type" value="Genomic_DNA"/>
</dbReference>
<evidence type="ECO:0000313" key="3">
    <source>
        <dbReference type="Proteomes" id="UP000701801"/>
    </source>
</evidence>
<protein>
    <submittedName>
        <fullName evidence="2">Uncharacterized protein</fullName>
    </submittedName>
</protein>
<sequence length="670" mass="74127">MGHSVVGDFAFNFINTAFKLSNHAGRVHESESDRGAFEGTIEGVRRDLTEVERLLVLDSVKGRLINTPGRLSYIQGIFFNAKKTLHEIETMKDSTRSENAVTKRMSFENRSRWVFNDHGKLVNQELKLSTCQQDLSSLLALLIALNQTHSTTAQISSTKEPETLEPEVSMSLDDLISLWQRRKIAREAGKGSKELSRDSTKEAPLPVLASSIESSLHHRPLRVPRKKVGSGLGSPKEVAPPLPPRAVKSKTEASQRTMTDSNHRRTSRGSETSESSNPASSESSEITRPSISISSISSGMYSPERTIISLSTISDRDDSPEITEPWTPQDTNSDLRKTQEKGTSRPRPFHLLNKTSLQPKILSIGYPPVFSPSKSPEIAKLATPSSKSHTRNHSASLTTLPVPSYPSLRQRSLSATNLLGPINPFEYTPDSEPSSPEPEQNNTTGSLRAPAQKSIRSGSMSGSQQDRNSASELLRAQSKKRNSLEMPKRPLMKPNSFNRAMELPTGFLSWKTVSTSPPIQNPLAKTMRIEEQDNSGLAINGDHGAIESSQNPPPEVVDTAYLFKTPHPSARPLHLVQRNHLNKHAMSWPVIPRNAHELPSNERPPSMMFTNQLPAQVQTPTSTETGFMPDGKGWDLRIPDFNGGRTQTVAEGRRRNRRALMDLMERGSYG</sequence>
<evidence type="ECO:0000256" key="1">
    <source>
        <dbReference type="SAM" id="MobiDB-lite"/>
    </source>
</evidence>
<organism evidence="2 3">
    <name type="scientific">Hymenoscyphus albidus</name>
    <dbReference type="NCBI Taxonomy" id="595503"/>
    <lineage>
        <taxon>Eukaryota</taxon>
        <taxon>Fungi</taxon>
        <taxon>Dikarya</taxon>
        <taxon>Ascomycota</taxon>
        <taxon>Pezizomycotina</taxon>
        <taxon>Leotiomycetes</taxon>
        <taxon>Helotiales</taxon>
        <taxon>Helotiaceae</taxon>
        <taxon>Hymenoscyphus</taxon>
    </lineage>
</organism>